<gene>
    <name evidence="1" type="ORF">SsS58_05995</name>
</gene>
<dbReference type="InterPro" id="IPR009351">
    <property type="entry name" value="AlkZ-like"/>
</dbReference>
<dbReference type="Proteomes" id="UP000067448">
    <property type="component" value="Unassembled WGS sequence"/>
</dbReference>
<dbReference type="EMBL" id="BCMM01000032">
    <property type="protein sequence ID" value="GAQ65585.1"/>
    <property type="molecule type" value="Genomic_DNA"/>
</dbReference>
<dbReference type="AlphaFoldDB" id="A0A117EFI3"/>
<proteinExistence type="predicted"/>
<dbReference type="Pfam" id="PF06224">
    <property type="entry name" value="AlkZ-like"/>
    <property type="match status" value="1"/>
</dbReference>
<reference evidence="2" key="1">
    <citation type="submission" date="2015-11" db="EMBL/GenBank/DDBJ databases">
        <authorList>
            <consortium name="Cross-ministerial Strategic Innovation Promotion Program (SIP) consortium"/>
            <person name="Tomihama T."/>
            <person name="Ikenaga M."/>
            <person name="Sakai M."/>
            <person name="Okubo T."/>
            <person name="Ikeda S."/>
        </authorList>
    </citation>
    <scope>NUCLEOTIDE SEQUENCE [LARGE SCALE GENOMIC DNA]</scope>
    <source>
        <strain evidence="2">S58</strain>
    </source>
</reference>
<reference evidence="1 2" key="2">
    <citation type="journal article" date="2016" name="Genome Announc.">
        <title>Draft Genome Sequences of Streptomyces scabiei S58, Streptomyces turgidiscabies T45, and Streptomyces acidiscabies a10, the Pathogens of Potato Common Scab, Isolated in Japan.</title>
        <authorList>
            <person name="Tomihama T."/>
            <person name="Nishi Y."/>
            <person name="Sakai M."/>
            <person name="Ikenaga M."/>
            <person name="Okubo T."/>
            <person name="Ikeda S."/>
        </authorList>
    </citation>
    <scope>NUCLEOTIDE SEQUENCE [LARGE SCALE GENOMIC DNA]</scope>
    <source>
        <strain evidence="1 2">S58</strain>
    </source>
</reference>
<sequence length="157" mass="17611">MLLQLKETVNTMVDQLSAFADEVTRVAREVGSEGPPEDTPAPPRLMAMWDSTLLAYADRGRVLPAEYRKYVTRVNGDVLPTLLVDGYVAGVWRPRPDAIEATAFHPLPDEVWEALEPEAATLHAFLTARGDATPYGRYDHWWAKPFPETAETRLLSF</sequence>
<protein>
    <recommendedName>
        <fullName evidence="3">Winged helix DNA-binding domain-containing protein</fullName>
    </recommendedName>
</protein>
<comment type="caution">
    <text evidence="1">The sequence shown here is derived from an EMBL/GenBank/DDBJ whole genome shotgun (WGS) entry which is preliminary data.</text>
</comment>
<accession>A0A117EFI3</accession>
<dbReference type="PANTHER" id="PTHR38479:SF2">
    <property type="entry name" value="WINGED HELIX DNA-BINDING DOMAIN-CONTAINING PROTEIN"/>
    <property type="match status" value="1"/>
</dbReference>
<evidence type="ECO:0000313" key="2">
    <source>
        <dbReference type="Proteomes" id="UP000067448"/>
    </source>
</evidence>
<name>A0A117EFI3_STRSC</name>
<dbReference type="PANTHER" id="PTHR38479">
    <property type="entry name" value="LMO0824 PROTEIN"/>
    <property type="match status" value="1"/>
</dbReference>
<reference evidence="2" key="3">
    <citation type="submission" date="2016-02" db="EMBL/GenBank/DDBJ databases">
        <title>Draft genome of pathogenic Streptomyces sp. in Japan.</title>
        <authorList>
            <person name="Tomihama T."/>
            <person name="Ikenaga M."/>
            <person name="Sakai M."/>
            <person name="Okubo T."/>
            <person name="Ikeda S."/>
        </authorList>
    </citation>
    <scope>NUCLEOTIDE SEQUENCE [LARGE SCALE GENOMIC DNA]</scope>
    <source>
        <strain evidence="2">S58</strain>
    </source>
</reference>
<organism evidence="1 2">
    <name type="scientific">Streptomyces scabiei</name>
    <dbReference type="NCBI Taxonomy" id="1930"/>
    <lineage>
        <taxon>Bacteria</taxon>
        <taxon>Bacillati</taxon>
        <taxon>Actinomycetota</taxon>
        <taxon>Actinomycetes</taxon>
        <taxon>Kitasatosporales</taxon>
        <taxon>Streptomycetaceae</taxon>
        <taxon>Streptomyces</taxon>
    </lineage>
</organism>
<evidence type="ECO:0000313" key="1">
    <source>
        <dbReference type="EMBL" id="GAQ65585.1"/>
    </source>
</evidence>
<evidence type="ECO:0008006" key="3">
    <source>
        <dbReference type="Google" id="ProtNLM"/>
    </source>
</evidence>